<reference evidence="1" key="1">
    <citation type="journal article" date="2015" name="Nature">
        <title>Complex archaea that bridge the gap between prokaryotes and eukaryotes.</title>
        <authorList>
            <person name="Spang A."/>
            <person name="Saw J.H."/>
            <person name="Jorgensen S.L."/>
            <person name="Zaremba-Niedzwiedzka K."/>
            <person name="Martijn J."/>
            <person name="Lind A.E."/>
            <person name="van Eijk R."/>
            <person name="Schleper C."/>
            <person name="Guy L."/>
            <person name="Ettema T.J."/>
        </authorList>
    </citation>
    <scope>NUCLEOTIDE SEQUENCE</scope>
</reference>
<organism evidence="1">
    <name type="scientific">marine sediment metagenome</name>
    <dbReference type="NCBI Taxonomy" id="412755"/>
    <lineage>
        <taxon>unclassified sequences</taxon>
        <taxon>metagenomes</taxon>
        <taxon>ecological metagenomes</taxon>
    </lineage>
</organism>
<feature type="non-terminal residue" evidence="1">
    <location>
        <position position="1"/>
    </location>
</feature>
<name>A0A0F9FR73_9ZZZZ</name>
<accession>A0A0F9FR73</accession>
<proteinExistence type="predicted"/>
<dbReference type="EMBL" id="LAZR01022731">
    <property type="protein sequence ID" value="KKL80851.1"/>
    <property type="molecule type" value="Genomic_DNA"/>
</dbReference>
<dbReference type="AlphaFoldDB" id="A0A0F9FR73"/>
<gene>
    <name evidence="1" type="ORF">LCGC14_2000580</name>
</gene>
<protein>
    <submittedName>
        <fullName evidence="1">Uncharacterized protein</fullName>
    </submittedName>
</protein>
<comment type="caution">
    <text evidence="1">The sequence shown here is derived from an EMBL/GenBank/DDBJ whole genome shotgun (WGS) entry which is preliminary data.</text>
</comment>
<evidence type="ECO:0000313" key="1">
    <source>
        <dbReference type="EMBL" id="KKL80851.1"/>
    </source>
</evidence>
<sequence length="38" mass="4449">LTHYNSHRIGCNIQFESSYVGDRVTDMPICYTDEVNNR</sequence>